<dbReference type="InterPro" id="IPR008144">
    <property type="entry name" value="Guanylate_kin-like_dom"/>
</dbReference>
<evidence type="ECO:0000256" key="1">
    <source>
        <dbReference type="ARBA" id="ARBA00005790"/>
    </source>
</evidence>
<dbReference type="FunFam" id="3.30.63.10:FF:000002">
    <property type="entry name" value="Guanylate kinase 1"/>
    <property type="match status" value="1"/>
</dbReference>
<comment type="similarity">
    <text evidence="1">Belongs to the guanylate kinase family.</text>
</comment>
<evidence type="ECO:0000259" key="5">
    <source>
        <dbReference type="PROSITE" id="PS50052"/>
    </source>
</evidence>
<feature type="domain" description="Guanylate kinase-like" evidence="5">
    <location>
        <begin position="204"/>
        <end position="388"/>
    </location>
</feature>
<sequence length="394" mass="42678">MQTTHILLAAAASVSAAFITASPALVRRPQLAPLSGPVCCAESGATNDPVPKPPSKLPQREIDSRGFIVPQVGDVVKMPSKWEGEWEVGQVDFVQYVGSRNAYEVDLLPLKSIGNDLYRLPGKKPSLIRTDVAKLGRLLTEYVPERDAYRVNPDDLLPTGGRKVENPSVTEQGLAEYAELKATLLREAALLGVAGTAVSLPFFGGDVAFAFALGAAGGCAYLALLQQSPERFGFSVSCTTRPRRPAEADGVDYSFVTEPKFDTMIERGDFLEWANVGSYRYGTSVAAVEAVSASGRVCLLDLDVQGVQSLVERRPDLRPYCVWVAAPSLDALRARLRQRGSEAQGDVEQRIARAVDEIEFSLSARCFDKVVLNDDFERAYAELKAGIDEATMSS</sequence>
<feature type="chain" id="PRO_5005602354" evidence="4">
    <location>
        <begin position="17"/>
        <end position="394"/>
    </location>
</feature>
<dbReference type="InterPro" id="IPR008145">
    <property type="entry name" value="GK/Ca_channel_bsu"/>
</dbReference>
<dbReference type="Gene3D" id="3.40.50.300">
    <property type="entry name" value="P-loop containing nucleotide triphosphate hydrolases"/>
    <property type="match status" value="1"/>
</dbReference>
<dbReference type="PROSITE" id="PS50052">
    <property type="entry name" value="GUANYLATE_KINASE_2"/>
    <property type="match status" value="1"/>
</dbReference>
<evidence type="ECO:0000256" key="2">
    <source>
        <dbReference type="ARBA" id="ARBA00022679"/>
    </source>
</evidence>
<comment type="caution">
    <text evidence="6">The sequence shown here is derived from an EMBL/GenBank/DDBJ whole genome shotgun (WGS) entry which is preliminary data.</text>
</comment>
<keyword evidence="7" id="KW-1185">Reference proteome</keyword>
<gene>
    <name evidence="6" type="ORF">Ctob_005188</name>
</gene>
<dbReference type="InterPro" id="IPR027417">
    <property type="entry name" value="P-loop_NTPase"/>
</dbReference>
<reference evidence="7" key="1">
    <citation type="journal article" date="2015" name="PLoS Genet.">
        <title>Genome Sequence and Transcriptome Analyses of Chrysochromulina tobin: Metabolic Tools for Enhanced Algal Fitness in the Prominent Order Prymnesiales (Haptophyceae).</title>
        <authorList>
            <person name="Hovde B.T."/>
            <person name="Deodato C.R."/>
            <person name="Hunsperger H.M."/>
            <person name="Ryken S.A."/>
            <person name="Yost W."/>
            <person name="Jha R.K."/>
            <person name="Patterson J."/>
            <person name="Monnat R.J. Jr."/>
            <person name="Barlow S.B."/>
            <person name="Starkenburg S.R."/>
            <person name="Cattolico R.A."/>
        </authorList>
    </citation>
    <scope>NUCLEOTIDE SEQUENCE</scope>
    <source>
        <strain evidence="7">CCMP291</strain>
    </source>
</reference>
<dbReference type="Gene3D" id="3.30.63.10">
    <property type="entry name" value="Guanylate Kinase phosphate binding domain"/>
    <property type="match status" value="1"/>
</dbReference>
<accession>A0A0M0K4K4</accession>
<dbReference type="InterPro" id="IPR020590">
    <property type="entry name" value="Guanylate_kinase_CS"/>
</dbReference>
<dbReference type="GO" id="GO:0004385">
    <property type="term" value="F:GMP kinase activity"/>
    <property type="evidence" value="ECO:0007669"/>
    <property type="project" value="TreeGrafter"/>
</dbReference>
<keyword evidence="3 6" id="KW-0418">Kinase</keyword>
<proteinExistence type="inferred from homology"/>
<evidence type="ECO:0000256" key="3">
    <source>
        <dbReference type="ARBA" id="ARBA00022777"/>
    </source>
</evidence>
<name>A0A0M0K4K4_9EUKA</name>
<dbReference type="EMBL" id="JWZX01001549">
    <property type="protein sequence ID" value="KOO33308.1"/>
    <property type="molecule type" value="Genomic_DNA"/>
</dbReference>
<dbReference type="SUPFAM" id="SSF52540">
    <property type="entry name" value="P-loop containing nucleoside triphosphate hydrolases"/>
    <property type="match status" value="1"/>
</dbReference>
<dbReference type="AlphaFoldDB" id="A0A0M0K4K4"/>
<dbReference type="PROSITE" id="PS00856">
    <property type="entry name" value="GUANYLATE_KINASE_1"/>
    <property type="match status" value="1"/>
</dbReference>
<feature type="signal peptide" evidence="4">
    <location>
        <begin position="1"/>
        <end position="16"/>
    </location>
</feature>
<dbReference type="Pfam" id="PF00625">
    <property type="entry name" value="Guanylate_kin"/>
    <property type="match status" value="1"/>
</dbReference>
<organism evidence="6 7">
    <name type="scientific">Chrysochromulina tobinii</name>
    <dbReference type="NCBI Taxonomy" id="1460289"/>
    <lineage>
        <taxon>Eukaryota</taxon>
        <taxon>Haptista</taxon>
        <taxon>Haptophyta</taxon>
        <taxon>Prymnesiophyceae</taxon>
        <taxon>Prymnesiales</taxon>
        <taxon>Chrysochromulinaceae</taxon>
        <taxon>Chrysochromulina</taxon>
    </lineage>
</organism>
<evidence type="ECO:0000256" key="4">
    <source>
        <dbReference type="SAM" id="SignalP"/>
    </source>
</evidence>
<keyword evidence="2" id="KW-0808">Transferase</keyword>
<dbReference type="PANTHER" id="PTHR23117">
    <property type="entry name" value="GUANYLATE KINASE-RELATED"/>
    <property type="match status" value="1"/>
</dbReference>
<keyword evidence="4" id="KW-0732">Signal</keyword>
<dbReference type="CDD" id="cd00071">
    <property type="entry name" value="GMPK"/>
    <property type="match status" value="1"/>
</dbReference>
<evidence type="ECO:0000313" key="6">
    <source>
        <dbReference type="EMBL" id="KOO33308.1"/>
    </source>
</evidence>
<dbReference type="SMART" id="SM00072">
    <property type="entry name" value="GuKc"/>
    <property type="match status" value="1"/>
</dbReference>
<protein>
    <submittedName>
        <fullName evidence="6">Guanylate kinase</fullName>
    </submittedName>
</protein>
<dbReference type="GO" id="GO:0005829">
    <property type="term" value="C:cytosol"/>
    <property type="evidence" value="ECO:0007669"/>
    <property type="project" value="TreeGrafter"/>
</dbReference>
<dbReference type="OrthoDB" id="6334211at2759"/>
<dbReference type="PANTHER" id="PTHR23117:SF13">
    <property type="entry name" value="GUANYLATE KINASE"/>
    <property type="match status" value="1"/>
</dbReference>
<evidence type="ECO:0000313" key="7">
    <source>
        <dbReference type="Proteomes" id="UP000037460"/>
    </source>
</evidence>
<dbReference type="Proteomes" id="UP000037460">
    <property type="component" value="Unassembled WGS sequence"/>
</dbReference>